<evidence type="ECO:0000313" key="14">
    <source>
        <dbReference type="EMBL" id="APV44345.1"/>
    </source>
</evidence>
<dbReference type="AlphaFoldDB" id="A0A1P8F7E0"/>
<evidence type="ECO:0000256" key="2">
    <source>
        <dbReference type="ARBA" id="ARBA00022655"/>
    </source>
</evidence>
<dbReference type="SUPFAM" id="SSF50692">
    <property type="entry name" value="ADC-like"/>
    <property type="match status" value="1"/>
</dbReference>
<dbReference type="Gene3D" id="2.40.40.20">
    <property type="match status" value="1"/>
</dbReference>
<evidence type="ECO:0000256" key="3">
    <source>
        <dbReference type="ARBA" id="ARBA00022793"/>
    </source>
</evidence>
<feature type="active site" description="Proton donor" evidence="9 10">
    <location>
        <position position="57"/>
    </location>
</feature>
<dbReference type="STRING" id="1839801.Dform_01004"/>
<dbReference type="PANTHER" id="PTHR21012:SF0">
    <property type="entry name" value="ASPARTATE 1-DECARBOXYLASE"/>
    <property type="match status" value="1"/>
</dbReference>
<keyword evidence="4 9" id="KW-0068">Autocatalytic cleavage</keyword>
<keyword evidence="7 9" id="KW-0704">Schiff base</keyword>
<dbReference type="GO" id="GO:0004068">
    <property type="term" value="F:aspartate 1-decarboxylase activity"/>
    <property type="evidence" value="ECO:0007669"/>
    <property type="project" value="UniProtKB-UniRule"/>
</dbReference>
<evidence type="ECO:0000256" key="5">
    <source>
        <dbReference type="ARBA" id="ARBA00023145"/>
    </source>
</evidence>
<comment type="PTM">
    <text evidence="9 12">Is synthesized initially as an inactive proenzyme, which is activated by self-cleavage at a specific serine bond to produce a beta-subunit with a hydroxyl group at its C-terminus and an alpha-subunit with a pyruvoyl group at its N-terminus.</text>
</comment>
<gene>
    <name evidence="9 14" type="primary">panD</name>
    <name evidence="14" type="ORF">Dform_01004</name>
</gene>
<evidence type="ECO:0000256" key="13">
    <source>
        <dbReference type="PIRSR" id="PIRSR006246-5"/>
    </source>
</evidence>
<dbReference type="OrthoDB" id="9803983at2"/>
<dbReference type="EC" id="4.1.1.11" evidence="9"/>
<dbReference type="GO" id="GO:0015940">
    <property type="term" value="P:pantothenate biosynthetic process"/>
    <property type="evidence" value="ECO:0007669"/>
    <property type="project" value="UniProtKB-UniRule"/>
</dbReference>
<evidence type="ECO:0000256" key="8">
    <source>
        <dbReference type="ARBA" id="ARBA00023317"/>
    </source>
</evidence>
<evidence type="ECO:0000256" key="7">
    <source>
        <dbReference type="ARBA" id="ARBA00023270"/>
    </source>
</evidence>
<keyword evidence="2 9" id="KW-0566">Pantothenate biosynthesis</keyword>
<dbReference type="UniPathway" id="UPA00028">
    <property type="reaction ID" value="UER00002"/>
</dbReference>
<comment type="cofactor">
    <cofactor evidence="9 10">
        <name>pyruvate</name>
        <dbReference type="ChEBI" id="CHEBI:15361"/>
    </cofactor>
    <text evidence="9 10">Binds 1 pyruvoyl group covalently per subunit.</text>
</comment>
<keyword evidence="6 9" id="KW-0456">Lyase</keyword>
<dbReference type="InterPro" id="IPR003190">
    <property type="entry name" value="Asp_decarbox"/>
</dbReference>
<dbReference type="EMBL" id="CP018258">
    <property type="protein sequence ID" value="APV44345.1"/>
    <property type="molecule type" value="Genomic_DNA"/>
</dbReference>
<protein>
    <recommendedName>
        <fullName evidence="9">Aspartate 1-decarboxylase</fullName>
        <ecNumber evidence="9">4.1.1.11</ecNumber>
    </recommendedName>
    <alternativeName>
        <fullName evidence="9">Aspartate alpha-decarboxylase</fullName>
    </alternativeName>
    <component>
        <recommendedName>
            <fullName evidence="9">Aspartate 1-decarboxylase beta chain</fullName>
        </recommendedName>
    </component>
    <component>
        <recommendedName>
            <fullName evidence="9">Aspartate 1-decarboxylase alpha chain</fullName>
        </recommendedName>
    </component>
</protein>
<keyword evidence="8 9" id="KW-0670">Pyruvate</keyword>
<reference evidence="15" key="1">
    <citation type="submission" date="2016-11" db="EMBL/GenBank/DDBJ databases">
        <title>Dehalogenimonas formicexedens sp. nov., a chlorinated alkane respiring bacterium isolated from contaminated groundwater.</title>
        <authorList>
            <person name="Key T.A."/>
            <person name="Bowman K.S."/>
            <person name="Lee I."/>
            <person name="Chun J."/>
            <person name="Albuquerque L."/>
            <person name="da Costa M.S."/>
            <person name="Rainey F.A."/>
            <person name="Moe W.M."/>
        </authorList>
    </citation>
    <scope>NUCLEOTIDE SEQUENCE [LARGE SCALE GENOMIC DNA]</scope>
    <source>
        <strain evidence="15">NSZ-14</strain>
    </source>
</reference>
<feature type="chain" id="PRO_5014003491" description="Aspartate 1-decarboxylase beta chain" evidence="9 13">
    <location>
        <begin position="1"/>
        <end position="23"/>
    </location>
</feature>
<sequence length="125" mass="13799">MRTMLKSKLHRARVTRCNLDYEGSITIDRDLMKAADILPFEQVQVLDLNNGARFATYTIEGEPGSGEIGLNGAAARCACKGDTVIILTYDQVAEEQLSSHMPKLVYVDENNRIVDVKHALGAISF</sequence>
<comment type="function">
    <text evidence="9">Catalyzes the pyruvoyl-dependent decarboxylation of aspartate to produce beta-alanine.</text>
</comment>
<evidence type="ECO:0000256" key="10">
    <source>
        <dbReference type="PIRSR" id="PIRSR006246-1"/>
    </source>
</evidence>
<evidence type="ECO:0000256" key="1">
    <source>
        <dbReference type="ARBA" id="ARBA00022490"/>
    </source>
</evidence>
<evidence type="ECO:0000313" key="15">
    <source>
        <dbReference type="Proteomes" id="UP000185934"/>
    </source>
</evidence>
<keyword evidence="1 9" id="KW-0963">Cytoplasm</keyword>
<dbReference type="NCBIfam" id="TIGR00223">
    <property type="entry name" value="panD"/>
    <property type="match status" value="1"/>
</dbReference>
<evidence type="ECO:0000256" key="4">
    <source>
        <dbReference type="ARBA" id="ARBA00022813"/>
    </source>
</evidence>
<evidence type="ECO:0000256" key="12">
    <source>
        <dbReference type="PIRSR" id="PIRSR006246-3"/>
    </source>
</evidence>
<dbReference type="PANTHER" id="PTHR21012">
    <property type="entry name" value="ASPARTATE 1-DECARBOXYLASE"/>
    <property type="match status" value="1"/>
</dbReference>
<dbReference type="Proteomes" id="UP000185934">
    <property type="component" value="Chromosome"/>
</dbReference>
<feature type="chain" id="PRO_5014003488" description="Aspartate 1-decarboxylase alpha chain" evidence="9 13">
    <location>
        <begin position="24"/>
        <end position="125"/>
    </location>
</feature>
<dbReference type="Pfam" id="PF02261">
    <property type="entry name" value="Asp_decarbox"/>
    <property type="match status" value="1"/>
</dbReference>
<evidence type="ECO:0000256" key="11">
    <source>
        <dbReference type="PIRSR" id="PIRSR006246-2"/>
    </source>
</evidence>
<feature type="active site" description="Schiff-base intermediate with substrate; via pyruvic acid" evidence="9 10">
    <location>
        <position position="24"/>
    </location>
</feature>
<feature type="binding site" evidence="9 11">
    <location>
        <position position="56"/>
    </location>
    <ligand>
        <name>substrate</name>
    </ligand>
</feature>
<keyword evidence="15" id="KW-1185">Reference proteome</keyword>
<dbReference type="PIRSF" id="PIRSF006246">
    <property type="entry name" value="Asp_decarbox"/>
    <property type="match status" value="1"/>
</dbReference>
<comment type="subcellular location">
    <subcellularLocation>
        <location evidence="9">Cytoplasm</location>
    </subcellularLocation>
</comment>
<dbReference type="InterPro" id="IPR009010">
    <property type="entry name" value="Asp_de-COase-like_dom_sf"/>
</dbReference>
<accession>A0A1P8F7E0</accession>
<dbReference type="HAMAP" id="MF_00446">
    <property type="entry name" value="PanD"/>
    <property type="match status" value="1"/>
</dbReference>
<feature type="binding site" evidence="9 11">
    <location>
        <begin position="72"/>
        <end position="74"/>
    </location>
    <ligand>
        <name>substrate</name>
    </ligand>
</feature>
<comment type="pathway">
    <text evidence="9">Cofactor biosynthesis; (R)-pantothenate biosynthesis; beta-alanine from L-aspartate: step 1/1.</text>
</comment>
<name>A0A1P8F7E0_9CHLR</name>
<organism evidence="14 15">
    <name type="scientific">Dehalogenimonas formicexedens</name>
    <dbReference type="NCBI Taxonomy" id="1839801"/>
    <lineage>
        <taxon>Bacteria</taxon>
        <taxon>Bacillati</taxon>
        <taxon>Chloroflexota</taxon>
        <taxon>Dehalococcoidia</taxon>
        <taxon>Dehalococcoidales</taxon>
        <taxon>Dehalococcoidaceae</taxon>
        <taxon>Dehalogenimonas</taxon>
    </lineage>
</organism>
<dbReference type="KEGG" id="dfo:Dform_01004"/>
<comment type="similarity">
    <text evidence="9">Belongs to the PanD family.</text>
</comment>
<dbReference type="RefSeq" id="WP_076004035.1">
    <property type="nucleotide sequence ID" value="NZ_CP018258.1"/>
</dbReference>
<evidence type="ECO:0000256" key="6">
    <source>
        <dbReference type="ARBA" id="ARBA00023239"/>
    </source>
</evidence>
<comment type="catalytic activity">
    <reaction evidence="9">
        <text>L-aspartate + H(+) = beta-alanine + CO2</text>
        <dbReference type="Rhea" id="RHEA:19497"/>
        <dbReference type="ChEBI" id="CHEBI:15378"/>
        <dbReference type="ChEBI" id="CHEBI:16526"/>
        <dbReference type="ChEBI" id="CHEBI:29991"/>
        <dbReference type="ChEBI" id="CHEBI:57966"/>
        <dbReference type="EC" id="4.1.1.11"/>
    </reaction>
</comment>
<evidence type="ECO:0000256" key="9">
    <source>
        <dbReference type="HAMAP-Rule" id="MF_00446"/>
    </source>
</evidence>
<feature type="modified residue" description="Pyruvic acid (Ser)" evidence="9 12">
    <location>
        <position position="24"/>
    </location>
</feature>
<keyword evidence="3 9" id="KW-0210">Decarboxylase</keyword>
<dbReference type="GO" id="GO:0005829">
    <property type="term" value="C:cytosol"/>
    <property type="evidence" value="ECO:0007669"/>
    <property type="project" value="TreeGrafter"/>
</dbReference>
<keyword evidence="5 9" id="KW-0865">Zymogen</keyword>
<dbReference type="GO" id="GO:0006523">
    <property type="term" value="P:alanine biosynthetic process"/>
    <property type="evidence" value="ECO:0007669"/>
    <property type="project" value="InterPro"/>
</dbReference>
<comment type="subunit">
    <text evidence="9">Heterooctamer of four alpha and four beta subunits.</text>
</comment>
<dbReference type="CDD" id="cd06919">
    <property type="entry name" value="Asp_decarbox"/>
    <property type="match status" value="1"/>
</dbReference>
<proteinExistence type="inferred from homology"/>